<keyword evidence="5 8" id="KW-0645">Protease</keyword>
<dbReference type="NCBIfam" id="NF002076">
    <property type="entry name" value="PRK00913.2-3"/>
    <property type="match status" value="1"/>
</dbReference>
<dbReference type="SUPFAM" id="SSF53187">
    <property type="entry name" value="Zn-dependent exopeptidases"/>
    <property type="match status" value="1"/>
</dbReference>
<name>A0A402B992_9CHLR</name>
<comment type="function">
    <text evidence="7 8">Presumably involved in the processing and regular turnover of intracellular proteins. Catalyzes the removal of unsubstituted N-terminal amino acids from various peptides.</text>
</comment>
<feature type="active site" evidence="8">
    <location>
        <position position="354"/>
    </location>
</feature>
<comment type="catalytic activity">
    <reaction evidence="2 8">
        <text>Release of an N-terminal amino acid, preferentially leucine, but not glutamic or aspartic acids.</text>
        <dbReference type="EC" id="3.4.11.10"/>
    </reaction>
</comment>
<feature type="binding site" evidence="8">
    <location>
        <position position="273"/>
    </location>
    <ligand>
        <name>Mn(2+)</name>
        <dbReference type="ChEBI" id="CHEBI:29035"/>
        <label>1</label>
    </ligand>
</feature>
<dbReference type="Pfam" id="PF02789">
    <property type="entry name" value="Peptidase_M17_N"/>
    <property type="match status" value="1"/>
</dbReference>
<dbReference type="InterPro" id="IPR008283">
    <property type="entry name" value="Peptidase_M17_N"/>
</dbReference>
<comment type="catalytic activity">
    <reaction evidence="1 8">
        <text>Release of an N-terminal amino acid, Xaa-|-Yaa-, in which Xaa is preferably Leu, but may be other amino acids including Pro although not Arg or Lys, and Yaa may be Pro. Amino acid amides and methyl esters are also readily hydrolyzed, but rates on arylamides are exceedingly low.</text>
        <dbReference type="EC" id="3.4.11.1"/>
    </reaction>
</comment>
<feature type="binding site" evidence="8">
    <location>
        <position position="350"/>
    </location>
    <ligand>
        <name>Mn(2+)</name>
        <dbReference type="ChEBI" id="CHEBI:29035"/>
        <label>1</label>
    </ligand>
</feature>
<comment type="similarity">
    <text evidence="3 8">Belongs to the peptidase M17 family.</text>
</comment>
<evidence type="ECO:0000256" key="5">
    <source>
        <dbReference type="ARBA" id="ARBA00022670"/>
    </source>
</evidence>
<dbReference type="HAMAP" id="MF_00181">
    <property type="entry name" value="Cytosol_peptidase_M17"/>
    <property type="match status" value="1"/>
</dbReference>
<comment type="caution">
    <text evidence="10">The sequence shown here is derived from an EMBL/GenBank/DDBJ whole genome shotgun (WGS) entry which is preliminary data.</text>
</comment>
<dbReference type="GO" id="GO:0070006">
    <property type="term" value="F:metalloaminopeptidase activity"/>
    <property type="evidence" value="ECO:0007669"/>
    <property type="project" value="InterPro"/>
</dbReference>
<dbReference type="GO" id="GO:0005737">
    <property type="term" value="C:cytoplasm"/>
    <property type="evidence" value="ECO:0007669"/>
    <property type="project" value="UniProtKB-SubCell"/>
</dbReference>
<dbReference type="GO" id="GO:0006508">
    <property type="term" value="P:proteolysis"/>
    <property type="evidence" value="ECO:0007669"/>
    <property type="project" value="UniProtKB-KW"/>
</dbReference>
<organism evidence="10 11">
    <name type="scientific">Dictyobacter alpinus</name>
    <dbReference type="NCBI Taxonomy" id="2014873"/>
    <lineage>
        <taxon>Bacteria</taxon>
        <taxon>Bacillati</taxon>
        <taxon>Chloroflexota</taxon>
        <taxon>Ktedonobacteria</taxon>
        <taxon>Ktedonobacterales</taxon>
        <taxon>Dictyobacteraceae</taxon>
        <taxon>Dictyobacter</taxon>
    </lineage>
</organism>
<dbReference type="InterPro" id="IPR000819">
    <property type="entry name" value="Peptidase_M17_C"/>
</dbReference>
<gene>
    <name evidence="8 10" type="primary">pepA</name>
    <name evidence="10" type="ORF">KDA_33900</name>
</gene>
<dbReference type="PRINTS" id="PR00481">
    <property type="entry name" value="LAMNOPPTDASE"/>
</dbReference>
<dbReference type="Gene3D" id="3.40.220.10">
    <property type="entry name" value="Leucine Aminopeptidase, subunit E, domain 1"/>
    <property type="match status" value="1"/>
</dbReference>
<evidence type="ECO:0000313" key="11">
    <source>
        <dbReference type="Proteomes" id="UP000287171"/>
    </source>
</evidence>
<dbReference type="InterPro" id="IPR011356">
    <property type="entry name" value="Leucine_aapep/pepB"/>
</dbReference>
<evidence type="ECO:0000256" key="8">
    <source>
        <dbReference type="HAMAP-Rule" id="MF_00181"/>
    </source>
</evidence>
<comment type="subcellular location">
    <subcellularLocation>
        <location evidence="8">Cytoplasm</location>
    </subcellularLocation>
</comment>
<dbReference type="SUPFAM" id="SSF52949">
    <property type="entry name" value="Macro domain-like"/>
    <property type="match status" value="1"/>
</dbReference>
<dbReference type="EMBL" id="BIFT01000001">
    <property type="protein sequence ID" value="GCE27906.1"/>
    <property type="molecule type" value="Genomic_DNA"/>
</dbReference>
<dbReference type="OrthoDB" id="9809354at2"/>
<dbReference type="NCBIfam" id="NF002077">
    <property type="entry name" value="PRK00913.2-4"/>
    <property type="match status" value="1"/>
</dbReference>
<dbReference type="NCBIfam" id="NF002073">
    <property type="entry name" value="PRK00913.1-2"/>
    <property type="match status" value="1"/>
</dbReference>
<dbReference type="AlphaFoldDB" id="A0A402B992"/>
<feature type="binding site" evidence="8">
    <location>
        <position position="273"/>
    </location>
    <ligand>
        <name>Mn(2+)</name>
        <dbReference type="ChEBI" id="CHEBI:29035"/>
        <label>2</label>
    </ligand>
</feature>
<dbReference type="NCBIfam" id="NF002083">
    <property type="entry name" value="PRK00913.3-5"/>
    <property type="match status" value="1"/>
</dbReference>
<dbReference type="CDD" id="cd00433">
    <property type="entry name" value="Peptidase_M17"/>
    <property type="match status" value="1"/>
</dbReference>
<accession>A0A402B992</accession>
<dbReference type="PROSITE" id="PS00631">
    <property type="entry name" value="CYTOSOL_AP"/>
    <property type="match status" value="1"/>
</dbReference>
<keyword evidence="8" id="KW-0963">Cytoplasm</keyword>
<proteinExistence type="inferred from homology"/>
<comment type="cofactor">
    <cofactor evidence="8">
        <name>Mn(2+)</name>
        <dbReference type="ChEBI" id="CHEBI:29035"/>
    </cofactor>
    <text evidence="8">Binds 2 manganese ions per subunit.</text>
</comment>
<keyword evidence="8" id="KW-0464">Manganese</keyword>
<dbReference type="Pfam" id="PF00883">
    <property type="entry name" value="Peptidase_M17"/>
    <property type="match status" value="1"/>
</dbReference>
<evidence type="ECO:0000256" key="1">
    <source>
        <dbReference type="ARBA" id="ARBA00000135"/>
    </source>
</evidence>
<evidence type="ECO:0000256" key="3">
    <source>
        <dbReference type="ARBA" id="ARBA00009528"/>
    </source>
</evidence>
<dbReference type="NCBIfam" id="NF002074">
    <property type="entry name" value="PRK00913.1-4"/>
    <property type="match status" value="1"/>
</dbReference>
<feature type="active site" evidence="8">
    <location>
        <position position="280"/>
    </location>
</feature>
<keyword evidence="4 8" id="KW-0031">Aminopeptidase</keyword>
<evidence type="ECO:0000313" key="10">
    <source>
        <dbReference type="EMBL" id="GCE27906.1"/>
    </source>
</evidence>
<feature type="binding site" evidence="8">
    <location>
        <position position="352"/>
    </location>
    <ligand>
        <name>Mn(2+)</name>
        <dbReference type="ChEBI" id="CHEBI:29035"/>
        <label>2</label>
    </ligand>
</feature>
<dbReference type="RefSeq" id="WP_126628182.1">
    <property type="nucleotide sequence ID" value="NZ_BIFT01000001.1"/>
</dbReference>
<dbReference type="EC" id="3.4.11.10" evidence="8"/>
<feature type="domain" description="Cytosol aminopeptidase" evidence="9">
    <location>
        <begin position="348"/>
        <end position="355"/>
    </location>
</feature>
<keyword evidence="6 8" id="KW-0378">Hydrolase</keyword>
<dbReference type="EC" id="3.4.11.1" evidence="8"/>
<keyword evidence="8" id="KW-0479">Metal-binding</keyword>
<protein>
    <recommendedName>
        <fullName evidence="8">Probable cytosol aminopeptidase</fullName>
        <ecNumber evidence="8">3.4.11.1</ecNumber>
    </recommendedName>
    <alternativeName>
        <fullName evidence="8">Leucine aminopeptidase</fullName>
        <shortName evidence="8">LAP</shortName>
        <ecNumber evidence="8">3.4.11.10</ecNumber>
    </alternativeName>
    <alternativeName>
        <fullName evidence="8">Leucyl aminopeptidase</fullName>
    </alternativeName>
</protein>
<feature type="binding site" evidence="8">
    <location>
        <position position="268"/>
    </location>
    <ligand>
        <name>Mn(2+)</name>
        <dbReference type="ChEBI" id="CHEBI:29035"/>
        <label>2</label>
    </ligand>
</feature>
<dbReference type="Proteomes" id="UP000287171">
    <property type="component" value="Unassembled WGS sequence"/>
</dbReference>
<dbReference type="GO" id="GO:0030145">
    <property type="term" value="F:manganese ion binding"/>
    <property type="evidence" value="ECO:0007669"/>
    <property type="project" value="UniProtKB-UniRule"/>
</dbReference>
<evidence type="ECO:0000256" key="4">
    <source>
        <dbReference type="ARBA" id="ARBA00022438"/>
    </source>
</evidence>
<sequence length="504" mass="52704">MALDIKLTTQAVKDIACDALIVGAARKNGGVELSAPAATIDNTLAGLIVERATAGEFKGNSGEILTIHPQGKLTAKRVIVVGLGAQEKVDTQSVRRATAVAARHAQKTGAQTIAIAGGFSSTKFQAVEEAQAAIEGVLLGIYNFRAYQSKENGTSISQVLLVSSKEQKAEFEQALHRAQALAEGTNFARSLINEPPNVLTPSELANRASSMAKEVGLECEIFDKDKIQELGMGGLLAVSKGSVNPPHFIVLRYRGGASADKGMALVGKGITFDTGGISLKPGAGMDEMKGDMGGAAAVLGAMQAIAQIKPAINVTALVPTCDNMPSGSAYVPGDIVRIMNGKTIEIVNTDAEGRMILADALSFASREGLSPILDLATLTGAMVVALGHTMTGVFSNDEQLTQDIISAGRVAGEKYWPMPIDEEYGEYIRSEIADIKQTGGREAGSITAAKILENFVGNASWAHLDIAGTSYVDSVKAYQEKGGTGVGVRTLTELAQRLAQSTKK</sequence>
<evidence type="ECO:0000259" key="9">
    <source>
        <dbReference type="PROSITE" id="PS00631"/>
    </source>
</evidence>
<reference evidence="11" key="1">
    <citation type="submission" date="2018-12" db="EMBL/GenBank/DDBJ databases">
        <title>Tengunoibacter tsumagoiensis gen. nov., sp. nov., Dictyobacter kobayashii sp. nov., D. alpinus sp. nov., and D. joshuensis sp. nov. and description of Dictyobacteraceae fam. nov. within the order Ktedonobacterales isolated from Tengu-no-mugimeshi.</title>
        <authorList>
            <person name="Wang C.M."/>
            <person name="Zheng Y."/>
            <person name="Sakai Y."/>
            <person name="Toyoda A."/>
            <person name="Minakuchi Y."/>
            <person name="Abe K."/>
            <person name="Yokota A."/>
            <person name="Yabe S."/>
        </authorList>
    </citation>
    <scope>NUCLEOTIDE SEQUENCE [LARGE SCALE GENOMIC DNA]</scope>
    <source>
        <strain evidence="11">Uno16</strain>
    </source>
</reference>
<feature type="binding site" evidence="8">
    <location>
        <position position="291"/>
    </location>
    <ligand>
        <name>Mn(2+)</name>
        <dbReference type="ChEBI" id="CHEBI:29035"/>
        <label>2</label>
    </ligand>
</feature>
<evidence type="ECO:0000256" key="6">
    <source>
        <dbReference type="ARBA" id="ARBA00022801"/>
    </source>
</evidence>
<dbReference type="PANTHER" id="PTHR11963:SF23">
    <property type="entry name" value="CYTOSOL AMINOPEPTIDASE"/>
    <property type="match status" value="1"/>
</dbReference>
<evidence type="ECO:0000256" key="7">
    <source>
        <dbReference type="ARBA" id="ARBA00049972"/>
    </source>
</evidence>
<dbReference type="InterPro" id="IPR043472">
    <property type="entry name" value="Macro_dom-like"/>
</dbReference>
<dbReference type="Gene3D" id="3.40.630.10">
    <property type="entry name" value="Zn peptidases"/>
    <property type="match status" value="1"/>
</dbReference>
<dbReference type="PANTHER" id="PTHR11963">
    <property type="entry name" value="LEUCINE AMINOPEPTIDASE-RELATED"/>
    <property type="match status" value="1"/>
</dbReference>
<feature type="binding site" evidence="8">
    <location>
        <position position="352"/>
    </location>
    <ligand>
        <name>Mn(2+)</name>
        <dbReference type="ChEBI" id="CHEBI:29035"/>
        <label>1</label>
    </ligand>
</feature>
<dbReference type="InterPro" id="IPR023042">
    <property type="entry name" value="Peptidase_M17_leu_NH2_pept"/>
</dbReference>
<keyword evidence="11" id="KW-1185">Reference proteome</keyword>
<evidence type="ECO:0000256" key="2">
    <source>
        <dbReference type="ARBA" id="ARBA00000967"/>
    </source>
</evidence>